<organism evidence="1 2">
    <name type="scientific">Proteus mirabilis (strain HI4320)</name>
    <dbReference type="NCBI Taxonomy" id="529507"/>
    <lineage>
        <taxon>Bacteria</taxon>
        <taxon>Pseudomonadati</taxon>
        <taxon>Pseudomonadota</taxon>
        <taxon>Gammaproteobacteria</taxon>
        <taxon>Enterobacterales</taxon>
        <taxon>Morganellaceae</taxon>
        <taxon>Proteus</taxon>
    </lineage>
</organism>
<protein>
    <submittedName>
        <fullName evidence="1">Conjugative transposon protein</fullName>
    </submittedName>
</protein>
<sequence length="55" mass="6414">MASSGQNANDVWRLDFFGSVIRRKTEPILILLRKCNRQIDERICHLSAHRQCTES</sequence>
<name>B4EWV5_PROMH</name>
<proteinExistence type="predicted"/>
<dbReference type="Proteomes" id="UP000008319">
    <property type="component" value="Chromosome"/>
</dbReference>
<dbReference type="AlphaFoldDB" id="B4EWV5"/>
<reference evidence="1 2" key="1">
    <citation type="journal article" date="2008" name="J. Bacteriol.">
        <title>Complete genome sequence of uropathogenic Proteus mirabilis, a master of both adherence and motility.</title>
        <authorList>
            <person name="Pearson M.M."/>
            <person name="Sebaihia M."/>
            <person name="Churcher C."/>
            <person name="Quail M.A."/>
            <person name="Seshasayee A.S."/>
            <person name="Luscombe N.M."/>
            <person name="Abdellah Z."/>
            <person name="Arrosmith C."/>
            <person name="Atkin B."/>
            <person name="Chillingworth T."/>
            <person name="Hauser H."/>
            <person name="Jagels K."/>
            <person name="Moule S."/>
            <person name="Mungall K."/>
            <person name="Norbertczak H."/>
            <person name="Rabbinowitsch E."/>
            <person name="Walker D."/>
            <person name="Whithead S."/>
            <person name="Thomson N.R."/>
            <person name="Rather P.N."/>
            <person name="Parkhill J."/>
            <person name="Mobley H.L."/>
        </authorList>
    </citation>
    <scope>NUCLEOTIDE SEQUENCE [LARGE SCALE GENOMIC DNA]</scope>
    <source>
        <strain evidence="1 2">HI4320</strain>
    </source>
</reference>
<keyword evidence="2" id="KW-1185">Reference proteome</keyword>
<evidence type="ECO:0000313" key="2">
    <source>
        <dbReference type="Proteomes" id="UP000008319"/>
    </source>
</evidence>
<accession>B4EWV5</accession>
<dbReference type="HOGENOM" id="CLU_3028770_0_0_6"/>
<dbReference type="EnsemblBacteria" id="CAR44915">
    <property type="protein sequence ID" value="CAR44915"/>
    <property type="gene ID" value="PMI2487"/>
</dbReference>
<gene>
    <name evidence="1" type="ordered locus">PMI2487</name>
</gene>
<evidence type="ECO:0000313" key="1">
    <source>
        <dbReference type="EMBL" id="CAR44915.1"/>
    </source>
</evidence>
<dbReference type="KEGG" id="pmr:PMI2487"/>
<dbReference type="EMBL" id="AM942759">
    <property type="protein sequence ID" value="CAR44915.1"/>
    <property type="molecule type" value="Genomic_DNA"/>
</dbReference>